<dbReference type="eggNOG" id="ENOG503210W">
    <property type="taxonomic scope" value="Bacteria"/>
</dbReference>
<dbReference type="Proteomes" id="UP000007076">
    <property type="component" value="Chromosome"/>
</dbReference>
<evidence type="ECO:0000313" key="2">
    <source>
        <dbReference type="Proteomes" id="UP000007076"/>
    </source>
</evidence>
<sequence>MPDDLTPAQQLVVIDMDQKIAALLGHLGQPDLQALLPGTPAGGQVQQDLSGRFGALVGRLPGLGNLVKVNTSLNASMGANTLITSGANPQVFRLDLRPDLVQAVSASYQNTLTVIHELSHTITENHAFPVKDYAYRSGWAWGYLTPALSVVNADTYAQLAVRLAERADNGPGRYSLFGLVPAQREHLRGAAGQTVLGAALAWADLVLNRAWLRSLDATAHAKVDVPDANWATQQQTWAADPDAAQRVAFEGRLVGANLLSARYSLLGSTGLTTYGKWTVEWIASAVEEAKNLLSGLEVVPVADNGGFVSCSKDRRTLLVSRGVFGDSPVQLGGRILNAVLAAVAPSGFTAPAWAPRLRDVVDWLVLHDRPQEHAALAPLLTSLGQLPAVATTPAQWDALIQSLPRAVLTDTTARWQMLDGHVAAIVPLGAAAQARLRHLDAALTEDLGRIGNAARKLTASTADVNALLAQVNAIAARVTPLFPDAAARYEDIRRELNPMRH</sequence>
<proteinExistence type="predicted"/>
<keyword evidence="2" id="KW-1185">Reference proteome</keyword>
<dbReference type="RefSeq" id="WP_014133372.1">
    <property type="nucleotide sequence ID" value="NC_016109.1"/>
</dbReference>
<dbReference type="AlphaFoldDB" id="E4N4C0"/>
<dbReference type="HOGENOM" id="CLU_543782_0_0_11"/>
<dbReference type="KEGG" id="ksk:KSE_02010"/>
<gene>
    <name evidence="1" type="ordered locus">KSE_02010</name>
</gene>
<organism evidence="1 2">
    <name type="scientific">Kitasatospora setae (strain ATCC 33774 / DSM 43861 / JCM 3304 / KCC A-0304 / NBRC 14216 / KM-6054)</name>
    <name type="common">Streptomyces setae</name>
    <dbReference type="NCBI Taxonomy" id="452652"/>
    <lineage>
        <taxon>Bacteria</taxon>
        <taxon>Bacillati</taxon>
        <taxon>Actinomycetota</taxon>
        <taxon>Actinomycetes</taxon>
        <taxon>Kitasatosporales</taxon>
        <taxon>Streptomycetaceae</taxon>
        <taxon>Kitasatospora</taxon>
    </lineage>
</organism>
<reference evidence="1 2" key="1">
    <citation type="journal article" date="2010" name="DNA Res.">
        <title>Genome sequence of Kitasatospora setae NBRC 14216T: an evolutionary snapshot of the family Streptomycetaceae.</title>
        <authorList>
            <person name="Ichikawa N."/>
            <person name="Oguchi A."/>
            <person name="Ikeda H."/>
            <person name="Ishikawa J."/>
            <person name="Kitani S."/>
            <person name="Watanabe Y."/>
            <person name="Nakamura S."/>
            <person name="Katano Y."/>
            <person name="Kishi E."/>
            <person name="Sasagawa M."/>
            <person name="Ankai A."/>
            <person name="Fukui S."/>
            <person name="Hashimoto Y."/>
            <person name="Kamata S."/>
            <person name="Otoguro M."/>
            <person name="Tanikawa S."/>
            <person name="Nihira T."/>
            <person name="Horinouchi S."/>
            <person name="Ohnishi Y."/>
            <person name="Hayakawa M."/>
            <person name="Kuzuyama T."/>
            <person name="Arisawa A."/>
            <person name="Nomoto F."/>
            <person name="Miura H."/>
            <person name="Takahashi Y."/>
            <person name="Fujita N."/>
        </authorList>
    </citation>
    <scope>NUCLEOTIDE SEQUENCE [LARGE SCALE GENOMIC DNA]</scope>
    <source>
        <strain evidence="2">ATCC 33774 / DSM 43861 / JCM 3304 / KCC A-0304 / NBRC 14216 / KM-6054</strain>
    </source>
</reference>
<protein>
    <submittedName>
        <fullName evidence="1">Uncharacterized protein</fullName>
    </submittedName>
</protein>
<name>E4N4C0_KITSK</name>
<dbReference type="EMBL" id="AP010968">
    <property type="protein sequence ID" value="BAJ26051.1"/>
    <property type="molecule type" value="Genomic_DNA"/>
</dbReference>
<evidence type="ECO:0000313" key="1">
    <source>
        <dbReference type="EMBL" id="BAJ26051.1"/>
    </source>
</evidence>
<accession>E4N4C0</accession>
<dbReference type="PATRIC" id="fig|452652.3.peg.192"/>
<dbReference type="STRING" id="452652.KSE_02010"/>